<dbReference type="EMBL" id="JACORU010000011">
    <property type="protein sequence ID" value="MBC5767531.1"/>
    <property type="molecule type" value="Genomic_DNA"/>
</dbReference>
<organism evidence="2 3">
    <name type="scientific">Ramlibacter albus</name>
    <dbReference type="NCBI Taxonomy" id="2079448"/>
    <lineage>
        <taxon>Bacteria</taxon>
        <taxon>Pseudomonadati</taxon>
        <taxon>Pseudomonadota</taxon>
        <taxon>Betaproteobacteria</taxon>
        <taxon>Burkholderiales</taxon>
        <taxon>Comamonadaceae</taxon>
        <taxon>Ramlibacter</taxon>
    </lineage>
</organism>
<proteinExistence type="predicted"/>
<gene>
    <name evidence="2" type="ORF">H8R02_23910</name>
</gene>
<evidence type="ECO:0000313" key="2">
    <source>
        <dbReference type="EMBL" id="MBC5767531.1"/>
    </source>
</evidence>
<evidence type="ECO:0000256" key="1">
    <source>
        <dbReference type="SAM" id="MobiDB-lite"/>
    </source>
</evidence>
<name>A0A923MDH3_9BURK</name>
<reference evidence="2" key="1">
    <citation type="submission" date="2020-08" db="EMBL/GenBank/DDBJ databases">
        <title>Ramlibacter sp. GTP1 16S ribosomal RNA gene genome sequencing and assembly.</title>
        <authorList>
            <person name="Kang M."/>
        </authorList>
    </citation>
    <scope>NUCLEOTIDE SEQUENCE</scope>
    <source>
        <strain evidence="2">GTP1</strain>
    </source>
</reference>
<evidence type="ECO:0000313" key="3">
    <source>
        <dbReference type="Proteomes" id="UP000596827"/>
    </source>
</evidence>
<accession>A0A923MDH3</accession>
<dbReference type="RefSeq" id="WP_187084016.1">
    <property type="nucleotide sequence ID" value="NZ_JACORU010000011.1"/>
</dbReference>
<feature type="region of interest" description="Disordered" evidence="1">
    <location>
        <begin position="16"/>
        <end position="37"/>
    </location>
</feature>
<sequence length="68" mass="7538">MKNLVNFFRTDLSDDGADRLPLPSAPRGRAYAAQPDRLRGEHAHAGRFLPKPSRVLMGFVQPRLLPAA</sequence>
<keyword evidence="3" id="KW-1185">Reference proteome</keyword>
<comment type="caution">
    <text evidence="2">The sequence shown here is derived from an EMBL/GenBank/DDBJ whole genome shotgun (WGS) entry which is preliminary data.</text>
</comment>
<dbReference type="AlphaFoldDB" id="A0A923MDH3"/>
<protein>
    <submittedName>
        <fullName evidence="2">Uncharacterized protein</fullName>
    </submittedName>
</protein>
<dbReference type="Proteomes" id="UP000596827">
    <property type="component" value="Unassembled WGS sequence"/>
</dbReference>